<evidence type="ECO:0000313" key="2">
    <source>
        <dbReference type="Proteomes" id="UP001164539"/>
    </source>
</evidence>
<reference evidence="1 2" key="1">
    <citation type="journal article" date="2023" name="Science">
        <title>Complex scaffold remodeling in plant triterpene biosynthesis.</title>
        <authorList>
            <person name="De La Pena R."/>
            <person name="Hodgson H."/>
            <person name="Liu J.C."/>
            <person name="Stephenson M.J."/>
            <person name="Martin A.C."/>
            <person name="Owen C."/>
            <person name="Harkess A."/>
            <person name="Leebens-Mack J."/>
            <person name="Jimenez L.E."/>
            <person name="Osbourn A."/>
            <person name="Sattely E.S."/>
        </authorList>
    </citation>
    <scope>NUCLEOTIDE SEQUENCE [LARGE SCALE GENOMIC DNA]</scope>
    <source>
        <strain evidence="2">cv. JPN11</strain>
        <tissue evidence="1">Leaf</tissue>
    </source>
</reference>
<evidence type="ECO:0000313" key="1">
    <source>
        <dbReference type="EMBL" id="KAJ4701904.1"/>
    </source>
</evidence>
<dbReference type="EMBL" id="CM051407">
    <property type="protein sequence ID" value="KAJ4701904.1"/>
    <property type="molecule type" value="Genomic_DNA"/>
</dbReference>
<gene>
    <name evidence="1" type="ORF">OWV82_025074</name>
</gene>
<name>A0ACC1WSD5_MELAZ</name>
<dbReference type="Proteomes" id="UP001164539">
    <property type="component" value="Chromosome 14"/>
</dbReference>
<keyword evidence="2" id="KW-1185">Reference proteome</keyword>
<comment type="caution">
    <text evidence="1">The sequence shown here is derived from an EMBL/GenBank/DDBJ whole genome shotgun (WGS) entry which is preliminary data.</text>
</comment>
<sequence length="91" mass="9602">MSVLVKEFDFLKFAHLSLASPVTPCPNSILDNGLDGILSNDPPVFMSTSLIISGSNVATSSHTCVTTGGKMVLYGEGCLGQREISAWTVLL</sequence>
<organism evidence="1 2">
    <name type="scientific">Melia azedarach</name>
    <name type="common">Chinaberry tree</name>
    <dbReference type="NCBI Taxonomy" id="155640"/>
    <lineage>
        <taxon>Eukaryota</taxon>
        <taxon>Viridiplantae</taxon>
        <taxon>Streptophyta</taxon>
        <taxon>Embryophyta</taxon>
        <taxon>Tracheophyta</taxon>
        <taxon>Spermatophyta</taxon>
        <taxon>Magnoliopsida</taxon>
        <taxon>eudicotyledons</taxon>
        <taxon>Gunneridae</taxon>
        <taxon>Pentapetalae</taxon>
        <taxon>rosids</taxon>
        <taxon>malvids</taxon>
        <taxon>Sapindales</taxon>
        <taxon>Meliaceae</taxon>
        <taxon>Melia</taxon>
    </lineage>
</organism>
<accession>A0ACC1WSD5</accession>
<protein>
    <submittedName>
        <fullName evidence="1">Uncharacterized protein</fullName>
    </submittedName>
</protein>
<proteinExistence type="predicted"/>